<organism evidence="2 3">
    <name type="scientific">Ochrobactrum chromiisoli</name>
    <dbReference type="NCBI Taxonomy" id="2993941"/>
    <lineage>
        <taxon>Bacteria</taxon>
        <taxon>Pseudomonadati</taxon>
        <taxon>Pseudomonadota</taxon>
        <taxon>Alphaproteobacteria</taxon>
        <taxon>Hyphomicrobiales</taxon>
        <taxon>Brucellaceae</taxon>
        <taxon>Brucella/Ochrobactrum group</taxon>
        <taxon>Ochrobactrum</taxon>
    </lineage>
</organism>
<evidence type="ECO:0000313" key="2">
    <source>
        <dbReference type="EMBL" id="MCX2699217.1"/>
    </source>
</evidence>
<keyword evidence="3" id="KW-1185">Reference proteome</keyword>
<keyword evidence="1" id="KW-0472">Membrane</keyword>
<accession>A0ABT3QUC1</accession>
<proteinExistence type="predicted"/>
<sequence>MVCYFWEAFHFLSVKLDWLLNALVQQQAAWAFVGSTALIGGLGAYFGAWGAQRSINKQMRLQRITEAINTANAAHSLTAVIFNQAASLKKQHYLPLFEKWSETREQIKKGVKEIEIHLQTPPAIHFPLAELSALVFGKLTLNGRPLAALSELLQAQQAFNHLIAAHDDLRKELQGKPISYVAPIYLSLETQHGQDSRYKDWCSGSLEVLDDFLFFSDVLAKDLVEHATRVRKNAGWRMRFNLPYANSAPKVLPEAVYLVPNHEYHKKWLANHVLTEPARWLGFLWFKRPN</sequence>
<protein>
    <submittedName>
        <fullName evidence="2">Uncharacterized protein</fullName>
    </submittedName>
</protein>
<name>A0ABT3QUC1_9HYPH</name>
<reference evidence="2 3" key="1">
    <citation type="submission" date="2022-11" db="EMBL/GenBank/DDBJ databases">
        <title>Brucella sp. YY2X, whole genome shotgun sequencing project.</title>
        <authorList>
            <person name="Yang Y."/>
        </authorList>
    </citation>
    <scope>NUCLEOTIDE SEQUENCE [LARGE SCALE GENOMIC DNA]</scope>
    <source>
        <strain evidence="2 3">YY2X</strain>
    </source>
</reference>
<dbReference type="EMBL" id="JAPHAV010000021">
    <property type="protein sequence ID" value="MCX2699217.1"/>
    <property type="molecule type" value="Genomic_DNA"/>
</dbReference>
<keyword evidence="1" id="KW-0812">Transmembrane</keyword>
<dbReference type="Proteomes" id="UP001301216">
    <property type="component" value="Unassembled WGS sequence"/>
</dbReference>
<comment type="caution">
    <text evidence="2">The sequence shown here is derived from an EMBL/GenBank/DDBJ whole genome shotgun (WGS) entry which is preliminary data.</text>
</comment>
<keyword evidence="1" id="KW-1133">Transmembrane helix</keyword>
<evidence type="ECO:0000256" key="1">
    <source>
        <dbReference type="SAM" id="Phobius"/>
    </source>
</evidence>
<dbReference type="RefSeq" id="WP_265986934.1">
    <property type="nucleotide sequence ID" value="NZ_JAPHAV010000021.1"/>
</dbReference>
<feature type="transmembrane region" description="Helical" evidence="1">
    <location>
        <begin position="28"/>
        <end position="51"/>
    </location>
</feature>
<evidence type="ECO:0000313" key="3">
    <source>
        <dbReference type="Proteomes" id="UP001301216"/>
    </source>
</evidence>
<gene>
    <name evidence="2" type="ORF">OPR82_21135</name>
</gene>